<dbReference type="EMBL" id="LHXV01000015">
    <property type="protein sequence ID" value="KXB01369.1"/>
    <property type="molecule type" value="Genomic_DNA"/>
</dbReference>
<comment type="caution">
    <text evidence="6">The sequence shown here is derived from an EMBL/GenBank/DDBJ whole genome shotgun (WGS) entry which is preliminary data.</text>
</comment>
<dbReference type="SMART" id="SM00487">
    <property type="entry name" value="DEXDc"/>
    <property type="match status" value="1"/>
</dbReference>
<accession>A0A133V4J8</accession>
<dbReference type="SUPFAM" id="SSF52540">
    <property type="entry name" value="P-loop containing nucleoside triphosphate hydrolases"/>
    <property type="match status" value="1"/>
</dbReference>
<evidence type="ECO:0000256" key="3">
    <source>
        <dbReference type="ARBA" id="ARBA00022806"/>
    </source>
</evidence>
<dbReference type="Proteomes" id="UP000070344">
    <property type="component" value="Unassembled WGS sequence"/>
</dbReference>
<keyword evidence="1" id="KW-0547">Nucleotide-binding</keyword>
<evidence type="ECO:0000259" key="5">
    <source>
        <dbReference type="PROSITE" id="PS51192"/>
    </source>
</evidence>
<dbReference type="PANTHER" id="PTHR14025">
    <property type="entry name" value="FANCONI ANEMIA GROUP M FANCM FAMILY MEMBER"/>
    <property type="match status" value="1"/>
</dbReference>
<keyword evidence="3" id="KW-0347">Helicase</keyword>
<sequence length="299" mass="34169">MEYVDHPLIKSKAVEARLYQQVIFDSVREKNSLVVLPTGLGKTQVAIMLAVHRMAEIPDFPVLMMAPTRPLTLQHRETFENAIDLPSENFKVLTGRVRPKNRKEIWDEGRIFFATPQTVERDMIAGRMSLDVFSLLVFDEAHRAVGDYPYGFIAERYMATSEDPLILGLTASPGGTQDRIEKWTIVSLYFSTEDEKETAKIIATIAEREQKEDRGEIPIRRERKSLTLTELQRFVIEGLPGVSAVLAKRLLEHFGSVEEVISSSEEELKEVHGIGKEKARDIRRIIESEYVPEEEDQNR</sequence>
<dbReference type="InterPro" id="IPR010994">
    <property type="entry name" value="RuvA_2-like"/>
</dbReference>
<evidence type="ECO:0000256" key="4">
    <source>
        <dbReference type="ARBA" id="ARBA00022840"/>
    </source>
</evidence>
<dbReference type="SUPFAM" id="SSF47781">
    <property type="entry name" value="RuvA domain 2-like"/>
    <property type="match status" value="1"/>
</dbReference>
<dbReference type="Pfam" id="PF04851">
    <property type="entry name" value="ResIII"/>
    <property type="match status" value="1"/>
</dbReference>
<keyword evidence="4" id="KW-0067">ATP-binding</keyword>
<dbReference type="PROSITE" id="PS51192">
    <property type="entry name" value="HELICASE_ATP_BIND_1"/>
    <property type="match status" value="1"/>
</dbReference>
<organism evidence="6 7">
    <name type="scientific">candidate division MSBL1 archaeon SCGC-AAA259O05</name>
    <dbReference type="NCBI Taxonomy" id="1698271"/>
    <lineage>
        <taxon>Archaea</taxon>
        <taxon>Methanobacteriati</taxon>
        <taxon>Methanobacteriota</taxon>
        <taxon>candidate division MSBL1</taxon>
    </lineage>
</organism>
<evidence type="ECO:0000313" key="7">
    <source>
        <dbReference type="Proteomes" id="UP000070344"/>
    </source>
</evidence>
<evidence type="ECO:0000256" key="2">
    <source>
        <dbReference type="ARBA" id="ARBA00022801"/>
    </source>
</evidence>
<keyword evidence="7" id="KW-1185">Reference proteome</keyword>
<dbReference type="InterPro" id="IPR027417">
    <property type="entry name" value="P-loop_NTPase"/>
</dbReference>
<feature type="domain" description="Helicase ATP-binding" evidence="5">
    <location>
        <begin position="23"/>
        <end position="191"/>
    </location>
</feature>
<evidence type="ECO:0000313" key="6">
    <source>
        <dbReference type="EMBL" id="KXB01369.1"/>
    </source>
</evidence>
<dbReference type="GO" id="GO:0140097">
    <property type="term" value="F:catalytic activity, acting on DNA"/>
    <property type="evidence" value="ECO:0007669"/>
    <property type="project" value="UniProtKB-ARBA"/>
</dbReference>
<dbReference type="GO" id="GO:0005524">
    <property type="term" value="F:ATP binding"/>
    <property type="evidence" value="ECO:0007669"/>
    <property type="project" value="UniProtKB-KW"/>
</dbReference>
<dbReference type="InterPro" id="IPR014001">
    <property type="entry name" value="Helicase_ATP-bd"/>
</dbReference>
<dbReference type="GO" id="GO:0004386">
    <property type="term" value="F:helicase activity"/>
    <property type="evidence" value="ECO:0007669"/>
    <property type="project" value="UniProtKB-KW"/>
</dbReference>
<evidence type="ECO:0000256" key="1">
    <source>
        <dbReference type="ARBA" id="ARBA00022741"/>
    </source>
</evidence>
<dbReference type="Gene3D" id="1.10.150.20">
    <property type="entry name" value="5' to 3' exonuclease, C-terminal subdomain"/>
    <property type="match status" value="1"/>
</dbReference>
<gene>
    <name evidence="6" type="ORF">AKJ41_01805</name>
</gene>
<name>A0A133V4J8_9EURY</name>
<dbReference type="GO" id="GO:0003677">
    <property type="term" value="F:DNA binding"/>
    <property type="evidence" value="ECO:0007669"/>
    <property type="project" value="InterPro"/>
</dbReference>
<protein>
    <recommendedName>
        <fullName evidence="5">Helicase ATP-binding domain-containing protein</fullName>
    </recommendedName>
</protein>
<reference evidence="6 7" key="1">
    <citation type="journal article" date="2016" name="Sci. Rep.">
        <title>Metabolic traits of an uncultured archaeal lineage -MSBL1- from brine pools of the Red Sea.</title>
        <authorList>
            <person name="Mwirichia R."/>
            <person name="Alam I."/>
            <person name="Rashid M."/>
            <person name="Vinu M."/>
            <person name="Ba-Alawi W."/>
            <person name="Anthony Kamau A."/>
            <person name="Kamanda Ngugi D."/>
            <person name="Goker M."/>
            <person name="Klenk H.P."/>
            <person name="Bajic V."/>
            <person name="Stingl U."/>
        </authorList>
    </citation>
    <scope>NUCLEOTIDE SEQUENCE [LARGE SCALE GENOMIC DNA]</scope>
    <source>
        <strain evidence="6">SCGC-AAA259O05</strain>
    </source>
</reference>
<dbReference type="AlphaFoldDB" id="A0A133V4J8"/>
<keyword evidence="2" id="KW-0378">Hydrolase</keyword>
<proteinExistence type="predicted"/>
<dbReference type="Gene3D" id="3.40.50.300">
    <property type="entry name" value="P-loop containing nucleotide triphosphate hydrolases"/>
    <property type="match status" value="1"/>
</dbReference>
<dbReference type="Pfam" id="PF14520">
    <property type="entry name" value="HHH_5"/>
    <property type="match status" value="1"/>
</dbReference>
<dbReference type="GO" id="GO:0016787">
    <property type="term" value="F:hydrolase activity"/>
    <property type="evidence" value="ECO:0007669"/>
    <property type="project" value="UniProtKB-KW"/>
</dbReference>
<dbReference type="InterPro" id="IPR006935">
    <property type="entry name" value="Helicase/UvrB_N"/>
</dbReference>
<dbReference type="PANTHER" id="PTHR14025:SF20">
    <property type="entry name" value="FANCONI ANEMIA GROUP M PROTEIN"/>
    <property type="match status" value="1"/>
</dbReference>